<dbReference type="Gene3D" id="3.30.2310.20">
    <property type="entry name" value="RelE-like"/>
    <property type="match status" value="1"/>
</dbReference>
<name>A0ABM9HBJ1_9BACT</name>
<protein>
    <submittedName>
        <fullName evidence="1">Endoribonuclease HigB</fullName>
        <ecNumber evidence="1">3.1.-.-</ecNumber>
    </submittedName>
</protein>
<gene>
    <name evidence="1" type="primary">higB</name>
    <name evidence="1" type="ORF">NSPWAT_0659</name>
</gene>
<dbReference type="EMBL" id="OX336137">
    <property type="protein sequence ID" value="CAI2717518.1"/>
    <property type="molecule type" value="Genomic_DNA"/>
</dbReference>
<dbReference type="RefSeq" id="WP_282010455.1">
    <property type="nucleotide sequence ID" value="NZ_OX336137.1"/>
</dbReference>
<keyword evidence="1" id="KW-0378">Hydrolase</keyword>
<proteinExistence type="predicted"/>
<dbReference type="GO" id="GO:0016787">
    <property type="term" value="F:hydrolase activity"/>
    <property type="evidence" value="ECO:0007669"/>
    <property type="project" value="UniProtKB-KW"/>
</dbReference>
<dbReference type="InterPro" id="IPR007711">
    <property type="entry name" value="HigB-1"/>
</dbReference>
<dbReference type="PANTHER" id="PTHR40266">
    <property type="entry name" value="TOXIN HIGB-1"/>
    <property type="match status" value="1"/>
</dbReference>
<organism evidence="1 2">
    <name type="scientific">Nitrospina watsonii</name>
    <dbReference type="NCBI Taxonomy" id="1323948"/>
    <lineage>
        <taxon>Bacteria</taxon>
        <taxon>Pseudomonadati</taxon>
        <taxon>Nitrospinota/Tectimicrobiota group</taxon>
        <taxon>Nitrospinota</taxon>
        <taxon>Nitrospinia</taxon>
        <taxon>Nitrospinales</taxon>
        <taxon>Nitrospinaceae</taxon>
        <taxon>Nitrospina</taxon>
    </lineage>
</organism>
<dbReference type="InterPro" id="IPR035093">
    <property type="entry name" value="RelE/ParE_toxin_dom_sf"/>
</dbReference>
<reference evidence="1 2" key="1">
    <citation type="submission" date="2022-09" db="EMBL/GenBank/DDBJ databases">
        <authorList>
            <person name="Kop L."/>
        </authorList>
    </citation>
    <scope>NUCLEOTIDE SEQUENCE [LARGE SCALE GENOMIC DNA]</scope>
    <source>
        <strain evidence="1 2">347</strain>
    </source>
</reference>
<sequence>MKIKKVRHRGLKRFIEKNDPSGLPSAKVEKVRDIITALVVAESPNDLPVFPGWRLHRLKGDRKGQWSISVTGNWRITFVLEDDTIQELNLEDYH</sequence>
<dbReference type="SUPFAM" id="SSF143011">
    <property type="entry name" value="RelE-like"/>
    <property type="match status" value="1"/>
</dbReference>
<dbReference type="EC" id="3.1.-.-" evidence="1"/>
<accession>A0ABM9HBJ1</accession>
<evidence type="ECO:0000313" key="1">
    <source>
        <dbReference type="EMBL" id="CAI2717518.1"/>
    </source>
</evidence>
<dbReference type="PANTHER" id="PTHR40266:SF2">
    <property type="entry name" value="TOXIN HIGB-1"/>
    <property type="match status" value="1"/>
</dbReference>
<dbReference type="Proteomes" id="UP001157733">
    <property type="component" value="Chromosome"/>
</dbReference>
<dbReference type="Pfam" id="PF05015">
    <property type="entry name" value="HigB-like_toxin"/>
    <property type="match status" value="1"/>
</dbReference>
<evidence type="ECO:0000313" key="2">
    <source>
        <dbReference type="Proteomes" id="UP001157733"/>
    </source>
</evidence>
<keyword evidence="2" id="KW-1185">Reference proteome</keyword>